<comment type="caution">
    <text evidence="1">The sequence shown here is derived from an EMBL/GenBank/DDBJ whole genome shotgun (WGS) entry which is preliminary data.</text>
</comment>
<keyword evidence="2" id="KW-1185">Reference proteome</keyword>
<dbReference type="EMBL" id="JAAVJH010000016">
    <property type="protein sequence ID" value="NJR80364.1"/>
    <property type="molecule type" value="Genomic_DNA"/>
</dbReference>
<gene>
    <name evidence="1" type="ORF">HBH26_17430</name>
</gene>
<dbReference type="RefSeq" id="WP_168135920.1">
    <property type="nucleotide sequence ID" value="NZ_JAAVJH010000016.1"/>
</dbReference>
<evidence type="ECO:0000313" key="2">
    <source>
        <dbReference type="Proteomes" id="UP000732399"/>
    </source>
</evidence>
<dbReference type="Proteomes" id="UP000732399">
    <property type="component" value="Unassembled WGS sequence"/>
</dbReference>
<accession>A0ABX1CS86</accession>
<proteinExistence type="predicted"/>
<sequence length="66" mass="7602">MTRRYICPACRQRRGVDIDFGYPTPELFDLAERGEAVIGGCVLPLIGEPERQCLACGHRWAIRRRR</sequence>
<evidence type="ECO:0000313" key="1">
    <source>
        <dbReference type="EMBL" id="NJR80364.1"/>
    </source>
</evidence>
<name>A0ABX1CS86_9SPHN</name>
<protein>
    <submittedName>
        <fullName evidence="1">Uncharacterized protein</fullName>
    </submittedName>
</protein>
<reference evidence="1 2" key="1">
    <citation type="submission" date="2020-03" db="EMBL/GenBank/DDBJ databases">
        <authorList>
            <person name="Wang L."/>
            <person name="He N."/>
            <person name="Li Y."/>
            <person name="Fang Y."/>
            <person name="Zhang F."/>
        </authorList>
    </citation>
    <scope>NUCLEOTIDE SEQUENCE [LARGE SCALE GENOMIC DNA]</scope>
    <source>
        <strain evidence="1 2">36D10-4-7</strain>
    </source>
</reference>
<organism evidence="1 2">
    <name type="scientific">Sphingomonas corticis</name>
    <dbReference type="NCBI Taxonomy" id="2722791"/>
    <lineage>
        <taxon>Bacteria</taxon>
        <taxon>Pseudomonadati</taxon>
        <taxon>Pseudomonadota</taxon>
        <taxon>Alphaproteobacteria</taxon>
        <taxon>Sphingomonadales</taxon>
        <taxon>Sphingomonadaceae</taxon>
        <taxon>Sphingomonas</taxon>
    </lineage>
</organism>